<dbReference type="GO" id="GO:0005829">
    <property type="term" value="C:cytosol"/>
    <property type="evidence" value="ECO:0007669"/>
    <property type="project" value="TreeGrafter"/>
</dbReference>
<evidence type="ECO:0000313" key="1">
    <source>
        <dbReference type="EMBL" id="KIX91309.1"/>
    </source>
</evidence>
<dbReference type="RefSeq" id="WP_044359267.1">
    <property type="nucleotide sequence ID" value="NZ_JXWY01000019.1"/>
</dbReference>
<organism evidence="2 4">
    <name type="scientific">Staphylococcus microti</name>
    <dbReference type="NCBI Taxonomy" id="569857"/>
    <lineage>
        <taxon>Bacteria</taxon>
        <taxon>Bacillati</taxon>
        <taxon>Bacillota</taxon>
        <taxon>Bacilli</taxon>
        <taxon>Bacillales</taxon>
        <taxon>Staphylococcaceae</taxon>
        <taxon>Staphylococcus</taxon>
    </lineage>
</organism>
<evidence type="ECO:0000313" key="2">
    <source>
        <dbReference type="EMBL" id="SUM56643.1"/>
    </source>
</evidence>
<dbReference type="Proteomes" id="UP000032366">
    <property type="component" value="Unassembled WGS sequence"/>
</dbReference>
<dbReference type="SFLD" id="SFLDS00003">
    <property type="entry name" value="Haloacid_Dehalogenase"/>
    <property type="match status" value="1"/>
</dbReference>
<accession>A0A0D6XR65</accession>
<dbReference type="NCBIfam" id="TIGR01549">
    <property type="entry name" value="HAD-SF-IA-v1"/>
    <property type="match status" value="1"/>
</dbReference>
<dbReference type="GO" id="GO:0008967">
    <property type="term" value="F:phosphoglycolate phosphatase activity"/>
    <property type="evidence" value="ECO:0007669"/>
    <property type="project" value="TreeGrafter"/>
</dbReference>
<proteinExistence type="predicted"/>
<dbReference type="InterPro" id="IPR023198">
    <property type="entry name" value="PGP-like_dom2"/>
</dbReference>
<dbReference type="OrthoDB" id="9792518at2"/>
<dbReference type="Gene3D" id="1.10.150.240">
    <property type="entry name" value="Putative phosphatase, domain 2"/>
    <property type="match status" value="1"/>
</dbReference>
<reference evidence="1 3" key="1">
    <citation type="submission" date="2015-01" db="EMBL/GenBank/DDBJ databases">
        <authorList>
            <person name="Guo J."/>
        </authorList>
    </citation>
    <scope>NUCLEOTIDE SEQUENCE [LARGE SCALE GENOMIC DNA]</scope>
    <source>
        <strain evidence="1 3">DSM 22147</strain>
    </source>
</reference>
<name>A0A0D6XR65_9STAP</name>
<dbReference type="Pfam" id="PF13419">
    <property type="entry name" value="HAD_2"/>
    <property type="match status" value="1"/>
</dbReference>
<dbReference type="SUPFAM" id="SSF56784">
    <property type="entry name" value="HAD-like"/>
    <property type="match status" value="1"/>
</dbReference>
<evidence type="ECO:0000313" key="3">
    <source>
        <dbReference type="Proteomes" id="UP000032366"/>
    </source>
</evidence>
<dbReference type="PANTHER" id="PTHR43434">
    <property type="entry name" value="PHOSPHOGLYCOLATE PHOSPHATASE"/>
    <property type="match status" value="1"/>
</dbReference>
<dbReference type="EMBL" id="UHDT01000001">
    <property type="protein sequence ID" value="SUM56643.1"/>
    <property type="molecule type" value="Genomic_DNA"/>
</dbReference>
<dbReference type="InterPro" id="IPR041492">
    <property type="entry name" value="HAD_2"/>
</dbReference>
<dbReference type="Gene3D" id="3.40.50.1000">
    <property type="entry name" value="HAD superfamily/HAD-like"/>
    <property type="match status" value="1"/>
</dbReference>
<dbReference type="InterPro" id="IPR006439">
    <property type="entry name" value="HAD-SF_hydro_IA"/>
</dbReference>
<dbReference type="GO" id="GO:0004427">
    <property type="term" value="F:inorganic diphosphate phosphatase activity"/>
    <property type="evidence" value="ECO:0007669"/>
    <property type="project" value="UniProtKB-EC"/>
</dbReference>
<dbReference type="InterPro" id="IPR023214">
    <property type="entry name" value="HAD_sf"/>
</dbReference>
<dbReference type="EMBL" id="JXWY01000019">
    <property type="protein sequence ID" value="KIX91309.1"/>
    <property type="molecule type" value="Genomic_DNA"/>
</dbReference>
<dbReference type="PRINTS" id="PR00413">
    <property type="entry name" value="HADHALOGNASE"/>
</dbReference>
<sequence length="229" mass="25592">MAIKWLLFDKDGTLIQFDQSWVKLGIQLVDDVCTYFEIMQHDAVYDAIGIEGNAFRPGSVMASGSLEEMACIFDQYTEVQTYEWVCARSQQLIDTRVPESVLYDGVRETLVTLKKRGYQLAIVTGDNAHGVSHFLEQTVFQDMFGCVISTNGDNYEKPDPCLLAPLWSRGVTGDEMVMIGDTDLDMQTGRQAQCAKTIGVRTGLGQEATFEEADIILDDVTQILNYLSE</sequence>
<keyword evidence="3" id="KW-1185">Reference proteome</keyword>
<dbReference type="SFLD" id="SFLDG01129">
    <property type="entry name" value="C1.5:_HAD__Beta-PGM__Phosphata"/>
    <property type="match status" value="1"/>
</dbReference>
<dbReference type="EC" id="3.6.1.1" evidence="2"/>
<dbReference type="STRING" id="569857.TP70_03165"/>
<dbReference type="PANTHER" id="PTHR43434:SF1">
    <property type="entry name" value="PHOSPHOGLYCOLATE PHOSPHATASE"/>
    <property type="match status" value="1"/>
</dbReference>
<gene>
    <name evidence="2" type="primary">ppaX</name>
    <name evidence="2" type="ORF">NCTC13832_00299</name>
    <name evidence="1" type="ORF">TP70_03165</name>
</gene>
<keyword evidence="2" id="KW-0378">Hydrolase</keyword>
<dbReference type="AlphaFoldDB" id="A0A0D6XR65"/>
<protein>
    <submittedName>
        <fullName evidence="1 2">Hydrolase</fullName>
        <ecNumber evidence="2">3.6.1.1</ecNumber>
    </submittedName>
</protein>
<dbReference type="Proteomes" id="UP000254100">
    <property type="component" value="Unassembled WGS sequence"/>
</dbReference>
<dbReference type="InterPro" id="IPR036412">
    <property type="entry name" value="HAD-like_sf"/>
</dbReference>
<dbReference type="GO" id="GO:0006281">
    <property type="term" value="P:DNA repair"/>
    <property type="evidence" value="ECO:0007669"/>
    <property type="project" value="TreeGrafter"/>
</dbReference>
<reference evidence="2 4" key="2">
    <citation type="submission" date="2018-06" db="EMBL/GenBank/DDBJ databases">
        <authorList>
            <consortium name="Pathogen Informatics"/>
            <person name="Doyle S."/>
        </authorList>
    </citation>
    <scope>NUCLEOTIDE SEQUENCE [LARGE SCALE GENOMIC DNA]</scope>
    <source>
        <strain evidence="2 4">NCTC13832</strain>
    </source>
</reference>
<dbReference type="InterPro" id="IPR050155">
    <property type="entry name" value="HAD-like_hydrolase_sf"/>
</dbReference>
<evidence type="ECO:0000313" key="4">
    <source>
        <dbReference type="Proteomes" id="UP000254100"/>
    </source>
</evidence>